<reference evidence="8" key="2">
    <citation type="submission" date="2006-08" db="PDB data bank">
        <title>X-ray crystal structure of putative TetR transcriptional regulator from Rhodococcus sp. RHA1.</title>
        <authorList>
            <person name="Osipiuk J."/>
            <person name="Evdokimova E."/>
            <person name="Kudritska M."/>
            <person name="Savchenko A."/>
            <person name="Edwards A."/>
            <person name="Joachimiak A."/>
        </authorList>
    </citation>
    <scope>X-RAY CRYSTALLOGRAPHY (2.05 ANGSTROMS)</scope>
    <scope>DISULFIDE BONDS</scope>
</reference>
<reference evidence="7" key="1">
    <citation type="journal article" date="2006" name="Proc. Natl. Acad. Sci. U.S.A.">
        <title>The complete genome of Rhodococcus sp. RHA1 provides insights into a catabolic powerhouse.</title>
        <authorList>
            <person name="McLeod M.P."/>
            <person name="Warren R.L."/>
            <person name="Hsiao W.W.L."/>
            <person name="Araki N."/>
            <person name="Myhre M."/>
            <person name="Fernandes C."/>
            <person name="Miyazawa D."/>
            <person name="Wong W."/>
            <person name="Lillquist A.L."/>
            <person name="Wang D."/>
            <person name="Dosanjh M."/>
            <person name="Hara H."/>
            <person name="Petrescu A."/>
            <person name="Morin R.D."/>
            <person name="Yang G."/>
            <person name="Stott J.M."/>
            <person name="Schein J.E."/>
            <person name="Shin H."/>
            <person name="Smailus D."/>
            <person name="Siddiqui A.S."/>
            <person name="Marra M.A."/>
            <person name="Jones S.J.M."/>
            <person name="Holt R."/>
            <person name="Brinkman F.S.L."/>
            <person name="Miyauchi K."/>
            <person name="Fukuda M."/>
            <person name="Davies J.E."/>
            <person name="Mohn W.W."/>
            <person name="Eltis L.D."/>
        </authorList>
    </citation>
    <scope>NUCLEOTIDE SEQUENCE [LARGE SCALE GENOMIC DNA]</scope>
    <source>
        <strain evidence="7">RHA1</strain>
    </source>
</reference>
<dbReference type="Pfam" id="PF00440">
    <property type="entry name" value="TetR_N"/>
    <property type="match status" value="1"/>
</dbReference>
<keyword evidence="1" id="KW-0805">Transcription regulation</keyword>
<dbReference type="PRINTS" id="PR00455">
    <property type="entry name" value="HTHTETR"/>
</dbReference>
<dbReference type="InterPro" id="IPR011075">
    <property type="entry name" value="TetR_C"/>
</dbReference>
<keyword evidence="8" id="KW-0002">3D-structure</keyword>
<dbReference type="PDB" id="2I10">
    <property type="method" value="X-ray"/>
    <property type="resolution" value="2.05 A"/>
    <property type="chains" value="A/B=1-198"/>
</dbReference>
<keyword evidence="6" id="KW-0614">Plasmid</keyword>
<dbReference type="InterPro" id="IPR001647">
    <property type="entry name" value="HTH_TetR"/>
</dbReference>
<geneLocation type="plasmid" evidence="6 7">
    <name>pRHL1</name>
</geneLocation>
<dbReference type="AlphaFoldDB" id="Q0RX74"/>
<keyword evidence="3" id="KW-0804">Transcription</keyword>
<evidence type="ECO:0000259" key="5">
    <source>
        <dbReference type="PROSITE" id="PS50977"/>
    </source>
</evidence>
<evidence type="ECO:0000313" key="6">
    <source>
        <dbReference type="EMBL" id="ABH00112.1"/>
    </source>
</evidence>
<dbReference type="SUPFAM" id="SSF48498">
    <property type="entry name" value="Tetracyclin repressor-like, C-terminal domain"/>
    <property type="match status" value="1"/>
</dbReference>
<feature type="domain" description="HTH tetR-type" evidence="5">
    <location>
        <begin position="8"/>
        <end position="68"/>
    </location>
</feature>
<dbReference type="InterPro" id="IPR009057">
    <property type="entry name" value="Homeodomain-like_sf"/>
</dbReference>
<proteinExistence type="evidence at protein level"/>
<organism evidence="6 7">
    <name type="scientific">Rhodococcus jostii (strain RHA1)</name>
    <dbReference type="NCBI Taxonomy" id="101510"/>
    <lineage>
        <taxon>Bacteria</taxon>
        <taxon>Bacillati</taxon>
        <taxon>Actinomycetota</taxon>
        <taxon>Actinomycetes</taxon>
        <taxon>Mycobacteriales</taxon>
        <taxon>Nocardiaceae</taxon>
        <taxon>Rhodococcus</taxon>
    </lineage>
</organism>
<dbReference type="PDBsum" id="2I10"/>
<accession>Q0RX74</accession>
<feature type="disulfide bond" evidence="8">
    <location>
        <begin position="66"/>
        <end position="105"/>
    </location>
</feature>
<dbReference type="InterPro" id="IPR023772">
    <property type="entry name" value="DNA-bd_HTH_TetR-type_CS"/>
</dbReference>
<dbReference type="Pfam" id="PF16925">
    <property type="entry name" value="TetR_C_13"/>
    <property type="match status" value="1"/>
</dbReference>
<dbReference type="PROSITE" id="PS50977">
    <property type="entry name" value="HTH_TETR_2"/>
    <property type="match status" value="1"/>
</dbReference>
<dbReference type="HOGENOM" id="CLU_069356_28_0_11"/>
<dbReference type="Gene3D" id="1.10.10.60">
    <property type="entry name" value="Homeodomain-like"/>
    <property type="match status" value="1"/>
</dbReference>
<dbReference type="PANTHER" id="PTHR47506:SF1">
    <property type="entry name" value="HTH-TYPE TRANSCRIPTIONAL REGULATOR YJDC"/>
    <property type="match status" value="1"/>
</dbReference>
<dbReference type="Proteomes" id="UP000008710">
    <property type="component" value="Plasmid pRHL1"/>
</dbReference>
<dbReference type="Gene3D" id="1.10.357.10">
    <property type="entry name" value="Tetracycline Repressor, domain 2"/>
    <property type="match status" value="1"/>
</dbReference>
<dbReference type="EvolutionaryTrace" id="Q0RX74"/>
<dbReference type="PROSITE" id="PS01081">
    <property type="entry name" value="HTH_TETR_1"/>
    <property type="match status" value="1"/>
</dbReference>
<evidence type="ECO:0000256" key="2">
    <source>
        <dbReference type="ARBA" id="ARBA00023125"/>
    </source>
</evidence>
<evidence type="ECO:0007829" key="8">
    <source>
        <dbReference type="PDB" id="2I10"/>
    </source>
</evidence>
<evidence type="ECO:0000313" key="7">
    <source>
        <dbReference type="Proteomes" id="UP000008710"/>
    </source>
</evidence>
<dbReference type="KEGG" id="rha:RHA1_ro09068"/>
<dbReference type="SMR" id="Q0RX74"/>
<gene>
    <name evidence="6" type="ordered locus">RHA1_ro09068</name>
</gene>
<sequence length="198" mass="21524">MPGGRRRGFDDQVALQTAMELFWRQGYEGTSITDLTKALGINPPSLYAAFGSKRDLFEKTLDRYMCERTLQLEEAMVRPTAHEAVLDFLTGRVEVFTAPGQPFGCMTVQAGLASGEPHHEIVDLLTAAREQMRQTVLDRFEKALADGDLPAGTDCTALARYVMAAVYGLSVEAASGAPREELTAAAILAAQVVPRAQM</sequence>
<keyword evidence="2 4" id="KW-0238">DNA-binding</keyword>
<dbReference type="PATRIC" id="fig|101510.16.peg.8348"/>
<evidence type="ECO:0000256" key="4">
    <source>
        <dbReference type="PROSITE-ProRule" id="PRU00335"/>
    </source>
</evidence>
<dbReference type="EMBL" id="CP000432">
    <property type="protein sequence ID" value="ABH00112.1"/>
    <property type="molecule type" value="Genomic_DNA"/>
</dbReference>
<protein>
    <submittedName>
        <fullName evidence="6">Transcriptional regulator, TetR family protein</fullName>
    </submittedName>
</protein>
<dbReference type="GO" id="GO:0003677">
    <property type="term" value="F:DNA binding"/>
    <property type="evidence" value="ECO:0007669"/>
    <property type="project" value="UniProtKB-UniRule"/>
</dbReference>
<name>Q0RX74_RHOJR</name>
<feature type="DNA-binding region" description="H-T-H motif" evidence="4">
    <location>
        <begin position="31"/>
        <end position="50"/>
    </location>
</feature>
<dbReference type="PANTHER" id="PTHR47506">
    <property type="entry name" value="TRANSCRIPTIONAL REGULATORY PROTEIN"/>
    <property type="match status" value="1"/>
</dbReference>
<dbReference type="InterPro" id="IPR036271">
    <property type="entry name" value="Tet_transcr_reg_TetR-rel_C_sf"/>
</dbReference>
<dbReference type="SUPFAM" id="SSF46689">
    <property type="entry name" value="Homeodomain-like"/>
    <property type="match status" value="1"/>
</dbReference>
<evidence type="ECO:0000256" key="1">
    <source>
        <dbReference type="ARBA" id="ARBA00023015"/>
    </source>
</evidence>
<evidence type="ECO:0000256" key="3">
    <source>
        <dbReference type="ARBA" id="ARBA00023163"/>
    </source>
</evidence>